<accession>A0ABX3JXU7</accession>
<comment type="caution">
    <text evidence="1">The sequence shown here is derived from an EMBL/GenBank/DDBJ whole genome shotgun (WGS) entry which is preliminary data.</text>
</comment>
<organism evidence="1 2">
    <name type="scientific">Paenibacillus ihbetae</name>
    <dbReference type="NCBI Taxonomy" id="1870820"/>
    <lineage>
        <taxon>Bacteria</taxon>
        <taxon>Bacillati</taxon>
        <taxon>Bacillota</taxon>
        <taxon>Bacilli</taxon>
        <taxon>Bacillales</taxon>
        <taxon>Paenibacillaceae</taxon>
        <taxon>Paenibacillus</taxon>
    </lineage>
</organism>
<evidence type="ECO:0008006" key="3">
    <source>
        <dbReference type="Google" id="ProtNLM"/>
    </source>
</evidence>
<dbReference type="RefSeq" id="WP_077566468.1">
    <property type="nucleotide sequence ID" value="NZ_MRVI01000001.1"/>
</dbReference>
<reference evidence="1 2" key="1">
    <citation type="submission" date="2016-12" db="EMBL/GenBank/DDBJ databases">
        <title>Genome sequencing and description of Paenibacillus sp. nov. from high altitude lake in the Indian Trans- Himalayas.</title>
        <authorList>
            <person name="Kiran S."/>
            <person name="Swarnkar M.K."/>
            <person name="Rana A."/>
            <person name="Tewari R."/>
            <person name="Gulati A."/>
        </authorList>
    </citation>
    <scope>NUCLEOTIDE SEQUENCE [LARGE SCALE GENOMIC DNA]</scope>
    <source>
        <strain evidence="1 2">IHBB 9951</strain>
    </source>
</reference>
<keyword evidence="2" id="KW-1185">Reference proteome</keyword>
<sequence>MISELEELNLMIQTEADEILYEYGLMGVLHSFGKPFVSGSYFLNLMTWRDLDIYLSSDVMNEESFFELGKNISLCIRPSKMNYRNEYIGRTEHLPRGFYWGCYTNITASAWKVDIWAIPSDEFAQKHKEIQELKAKVNPEQRIAILSLKKSFYNHPLYRKQFFSVDIYTAVLEDKISSEDSFITWLLVNKGITI</sequence>
<dbReference type="Proteomes" id="UP000189059">
    <property type="component" value="Unassembled WGS sequence"/>
</dbReference>
<protein>
    <recommendedName>
        <fullName evidence="3">Nucleotidyltransferase family protein</fullName>
    </recommendedName>
</protein>
<gene>
    <name evidence="1" type="ORF">BBD40_07205</name>
</gene>
<proteinExistence type="predicted"/>
<evidence type="ECO:0000313" key="2">
    <source>
        <dbReference type="Proteomes" id="UP000189059"/>
    </source>
</evidence>
<dbReference type="EMBL" id="MRVI01000001">
    <property type="protein sequence ID" value="OOC61663.1"/>
    <property type="molecule type" value="Genomic_DNA"/>
</dbReference>
<name>A0ABX3JXU7_9BACL</name>
<evidence type="ECO:0000313" key="1">
    <source>
        <dbReference type="EMBL" id="OOC61663.1"/>
    </source>
</evidence>